<dbReference type="SMART" id="SM00488">
    <property type="entry name" value="DEXDc2"/>
    <property type="match status" value="1"/>
</dbReference>
<accession>A0AAV9EGR6</accession>
<comment type="caution">
    <text evidence="13">The sequence shown here is derived from an EMBL/GenBank/DDBJ whole genome shotgun (WGS) entry which is preliminary data.</text>
</comment>
<evidence type="ECO:0000256" key="6">
    <source>
        <dbReference type="ARBA" id="ARBA00022806"/>
    </source>
</evidence>
<evidence type="ECO:0000256" key="11">
    <source>
        <dbReference type="SAM" id="MobiDB-lite"/>
    </source>
</evidence>
<keyword evidence="7" id="KW-0067">ATP-binding</keyword>
<evidence type="ECO:0000256" key="4">
    <source>
        <dbReference type="ARBA" id="ARBA00022741"/>
    </source>
</evidence>
<evidence type="ECO:0000313" key="14">
    <source>
        <dbReference type="Proteomes" id="UP001180020"/>
    </source>
</evidence>
<dbReference type="GO" id="GO:0034085">
    <property type="term" value="P:establishment of sister chromatid cohesion"/>
    <property type="evidence" value="ECO:0007669"/>
    <property type="project" value="TreeGrafter"/>
</dbReference>
<dbReference type="GO" id="GO:0005634">
    <property type="term" value="C:nucleus"/>
    <property type="evidence" value="ECO:0007669"/>
    <property type="project" value="TreeGrafter"/>
</dbReference>
<keyword evidence="3" id="KW-0479">Metal-binding</keyword>
<dbReference type="PANTHER" id="PTHR11472:SF41">
    <property type="entry name" value="ATP-DEPENDENT DNA HELICASE DDX11-RELATED"/>
    <property type="match status" value="1"/>
</dbReference>
<comment type="cofactor">
    <cofactor evidence="1">
        <name>[4Fe-4S] cluster</name>
        <dbReference type="ChEBI" id="CHEBI:49883"/>
    </cofactor>
</comment>
<comment type="similarity">
    <text evidence="2">Belongs to the DEAD box helicase family. DEAH subfamily. DDX11/CHL1 sub-subfamily.</text>
</comment>
<dbReference type="InterPro" id="IPR014013">
    <property type="entry name" value="Helic_SF1/SF2_ATP-bd_DinG/Rad3"/>
</dbReference>
<evidence type="ECO:0000256" key="2">
    <source>
        <dbReference type="ARBA" id="ARBA00008435"/>
    </source>
</evidence>
<reference evidence="13" key="1">
    <citation type="journal article" date="2023" name="Nat. Commun.">
        <title>Diploid and tetraploid genomes of Acorus and the evolution of monocots.</title>
        <authorList>
            <person name="Ma L."/>
            <person name="Liu K.W."/>
            <person name="Li Z."/>
            <person name="Hsiao Y.Y."/>
            <person name="Qi Y."/>
            <person name="Fu T."/>
            <person name="Tang G.D."/>
            <person name="Zhang D."/>
            <person name="Sun W.H."/>
            <person name="Liu D.K."/>
            <person name="Li Y."/>
            <person name="Chen G.Z."/>
            <person name="Liu X.D."/>
            <person name="Liao X.Y."/>
            <person name="Jiang Y.T."/>
            <person name="Yu X."/>
            <person name="Hao Y."/>
            <person name="Huang J."/>
            <person name="Zhao X.W."/>
            <person name="Ke S."/>
            <person name="Chen Y.Y."/>
            <person name="Wu W.L."/>
            <person name="Hsu J.L."/>
            <person name="Lin Y.F."/>
            <person name="Huang M.D."/>
            <person name="Li C.Y."/>
            <person name="Huang L."/>
            <person name="Wang Z.W."/>
            <person name="Zhao X."/>
            <person name="Zhong W.Y."/>
            <person name="Peng D.H."/>
            <person name="Ahmad S."/>
            <person name="Lan S."/>
            <person name="Zhang J.S."/>
            <person name="Tsai W.C."/>
            <person name="Van de Peer Y."/>
            <person name="Liu Z.J."/>
        </authorList>
    </citation>
    <scope>NUCLEOTIDE SEQUENCE</scope>
    <source>
        <strain evidence="13">CP</strain>
    </source>
</reference>
<evidence type="ECO:0000256" key="9">
    <source>
        <dbReference type="ARBA" id="ARBA00023014"/>
    </source>
</evidence>
<keyword evidence="14" id="KW-1185">Reference proteome</keyword>
<dbReference type="EMBL" id="JAUJYO010000007">
    <property type="protein sequence ID" value="KAK1312301.1"/>
    <property type="molecule type" value="Genomic_DNA"/>
</dbReference>
<gene>
    <name evidence="13" type="primary">UVH6</name>
    <name evidence="13" type="ORF">QJS10_CPA07g00741</name>
</gene>
<dbReference type="PROSITE" id="PS51193">
    <property type="entry name" value="HELICASE_ATP_BIND_2"/>
    <property type="match status" value="1"/>
</dbReference>
<dbReference type="Gene3D" id="3.40.50.300">
    <property type="entry name" value="P-loop containing nucleotide triphosphate hydrolases"/>
    <property type="match status" value="2"/>
</dbReference>
<dbReference type="PROSITE" id="PS00690">
    <property type="entry name" value="DEAH_ATP_HELICASE"/>
    <property type="match status" value="1"/>
</dbReference>
<feature type="region of interest" description="Disordered" evidence="11">
    <location>
        <begin position="39"/>
        <end position="86"/>
    </location>
</feature>
<dbReference type="Pfam" id="PF13307">
    <property type="entry name" value="Helicase_C_2"/>
    <property type="match status" value="1"/>
</dbReference>
<keyword evidence="10" id="KW-0413">Isomerase</keyword>
<feature type="domain" description="Helicase ATP-binding" evidence="12">
    <location>
        <begin position="1"/>
        <end position="365"/>
    </location>
</feature>
<keyword evidence="4" id="KW-0547">Nucleotide-binding</keyword>
<dbReference type="Proteomes" id="UP001180020">
    <property type="component" value="Unassembled WGS sequence"/>
</dbReference>
<dbReference type="PANTHER" id="PTHR11472">
    <property type="entry name" value="DNA REPAIR DEAD HELICASE RAD3/XP-D SUBFAMILY MEMBER"/>
    <property type="match status" value="1"/>
</dbReference>
<keyword evidence="5" id="KW-0378">Hydrolase</keyword>
<evidence type="ECO:0000256" key="1">
    <source>
        <dbReference type="ARBA" id="ARBA00001966"/>
    </source>
</evidence>
<keyword evidence="9" id="KW-0411">Iron-sulfur</keyword>
<keyword evidence="8" id="KW-0408">Iron</keyword>
<evidence type="ECO:0000256" key="8">
    <source>
        <dbReference type="ARBA" id="ARBA00023004"/>
    </source>
</evidence>
<dbReference type="GO" id="GO:0005524">
    <property type="term" value="F:ATP binding"/>
    <property type="evidence" value="ECO:0007669"/>
    <property type="project" value="UniProtKB-KW"/>
</dbReference>
<dbReference type="InterPro" id="IPR006555">
    <property type="entry name" value="ATP-dep_Helicase_C"/>
</dbReference>
<evidence type="ECO:0000256" key="5">
    <source>
        <dbReference type="ARBA" id="ARBA00022801"/>
    </source>
</evidence>
<dbReference type="SMART" id="SM00491">
    <property type="entry name" value="HELICc2"/>
    <property type="match status" value="1"/>
</dbReference>
<dbReference type="GO" id="GO:0003677">
    <property type="term" value="F:DNA binding"/>
    <property type="evidence" value="ECO:0007669"/>
    <property type="project" value="InterPro"/>
</dbReference>
<evidence type="ECO:0000259" key="12">
    <source>
        <dbReference type="PROSITE" id="PS51193"/>
    </source>
</evidence>
<dbReference type="Pfam" id="PF06733">
    <property type="entry name" value="DEAD_2"/>
    <property type="match status" value="1"/>
</dbReference>
<dbReference type="InterPro" id="IPR006554">
    <property type="entry name" value="Helicase-like_DEXD_c2"/>
</dbReference>
<dbReference type="GO" id="GO:0046872">
    <property type="term" value="F:metal ion binding"/>
    <property type="evidence" value="ECO:0007669"/>
    <property type="project" value="UniProtKB-KW"/>
</dbReference>
<evidence type="ECO:0000256" key="7">
    <source>
        <dbReference type="ARBA" id="ARBA00022840"/>
    </source>
</evidence>
<dbReference type="SUPFAM" id="SSF52540">
    <property type="entry name" value="P-loop containing nucleoside triphosphate hydrolases"/>
    <property type="match status" value="1"/>
</dbReference>
<dbReference type="GO" id="GO:0003678">
    <property type="term" value="F:DNA helicase activity"/>
    <property type="evidence" value="ECO:0007669"/>
    <property type="project" value="InterPro"/>
</dbReference>
<dbReference type="GO" id="GO:0051536">
    <property type="term" value="F:iron-sulfur cluster binding"/>
    <property type="evidence" value="ECO:0007669"/>
    <property type="project" value="UniProtKB-KW"/>
</dbReference>
<keyword evidence="6 13" id="KW-0347">Helicase</keyword>
<evidence type="ECO:0000256" key="10">
    <source>
        <dbReference type="ARBA" id="ARBA00023235"/>
    </source>
</evidence>
<dbReference type="GO" id="GO:0006139">
    <property type="term" value="P:nucleobase-containing compound metabolic process"/>
    <property type="evidence" value="ECO:0007669"/>
    <property type="project" value="InterPro"/>
</dbReference>
<dbReference type="InterPro" id="IPR010614">
    <property type="entry name" value="RAD3-like_helicase_DEAD"/>
</dbReference>
<dbReference type="AlphaFoldDB" id="A0AAV9EGR6"/>
<dbReference type="InterPro" id="IPR045028">
    <property type="entry name" value="DinG/Rad3-like"/>
</dbReference>
<dbReference type="GO" id="GO:0016818">
    <property type="term" value="F:hydrolase activity, acting on acid anhydrides, in phosphorus-containing anhydrides"/>
    <property type="evidence" value="ECO:0007669"/>
    <property type="project" value="InterPro"/>
</dbReference>
<sequence length="699" mass="78412">MSALYDSLDSGGIAMLESPTGTGKTLSIICSALQWIMDQKQRQPPKEPSTTHAGREDEPDWMRNFVVPIDPKKPSPPPLKELNKKKKKGLVGFGLENHPKKEKKSSVEKPIKGRLSVVELDEEEEFLVEDYESERKEEEEVSPKVFFSSRTHSQLMQFMEELRKTAFASQLKTVCLGSRKNLCINPEVRKLGSSNRINERCLELQKNRKDHRTTVSKVKVRSSGGKIQRTKVSCGCPMLSKNKLQKQFRDEAYELHAVDIEDLVHLGNKTGTCPYYGSRSMVPAADLVVLPYQSLLLKSARISLNLNLRNSVVIIDEAHNLADSLTSMYNSKITLSQVHSLLEMYFNRFRTRLGAGNRRYIQTLMVLTKAFLRYLENTSTVPLSSCGAETDPDKKPVMDASTTINEFLFSLDIDNINLIKLQHYVKESNIIYKVSGYGTKMASLQSGTEVGDIGTPNGVEGSIVSGFQALVGILLSLTYDDTDGRIIVSKQSYTSLGHQDDAYLKFVMLAGERIFSEIEELGRLVCNLVTVVPEGIVVFFSSFEYEGQVYEAWKSSGILTRILQKKHLFREPRSNVNIEKVLREYKESIISSSRTSKEEPILHGALLLAIVGGKISEGINFSDGFGRCIVMVGLPYPSLTDVELMERVRHLDGLGKSTAPKPTENDKICSGFEILRRCNGRGKEYYENLCMKAVEPLDI</sequence>
<organism evidence="13 14">
    <name type="scientific">Acorus calamus</name>
    <name type="common">Sweet flag</name>
    <dbReference type="NCBI Taxonomy" id="4465"/>
    <lineage>
        <taxon>Eukaryota</taxon>
        <taxon>Viridiplantae</taxon>
        <taxon>Streptophyta</taxon>
        <taxon>Embryophyta</taxon>
        <taxon>Tracheophyta</taxon>
        <taxon>Spermatophyta</taxon>
        <taxon>Magnoliopsida</taxon>
        <taxon>Liliopsida</taxon>
        <taxon>Acoraceae</taxon>
        <taxon>Acorus</taxon>
    </lineage>
</organism>
<protein>
    <submittedName>
        <fullName evidence="13">DNA repair helicase UVH6</fullName>
    </submittedName>
</protein>
<evidence type="ECO:0000256" key="3">
    <source>
        <dbReference type="ARBA" id="ARBA00022723"/>
    </source>
</evidence>
<name>A0AAV9EGR6_ACOCL</name>
<evidence type="ECO:0000313" key="13">
    <source>
        <dbReference type="EMBL" id="KAK1312301.1"/>
    </source>
</evidence>
<reference evidence="13" key="2">
    <citation type="submission" date="2023-06" db="EMBL/GenBank/DDBJ databases">
        <authorList>
            <person name="Ma L."/>
            <person name="Liu K.-W."/>
            <person name="Li Z."/>
            <person name="Hsiao Y.-Y."/>
            <person name="Qi Y."/>
            <person name="Fu T."/>
            <person name="Tang G."/>
            <person name="Zhang D."/>
            <person name="Sun W.-H."/>
            <person name="Liu D.-K."/>
            <person name="Li Y."/>
            <person name="Chen G.-Z."/>
            <person name="Liu X.-D."/>
            <person name="Liao X.-Y."/>
            <person name="Jiang Y.-T."/>
            <person name="Yu X."/>
            <person name="Hao Y."/>
            <person name="Huang J."/>
            <person name="Zhao X.-W."/>
            <person name="Ke S."/>
            <person name="Chen Y.-Y."/>
            <person name="Wu W.-L."/>
            <person name="Hsu J.-L."/>
            <person name="Lin Y.-F."/>
            <person name="Huang M.-D."/>
            <person name="Li C.-Y."/>
            <person name="Huang L."/>
            <person name="Wang Z.-W."/>
            <person name="Zhao X."/>
            <person name="Zhong W.-Y."/>
            <person name="Peng D.-H."/>
            <person name="Ahmad S."/>
            <person name="Lan S."/>
            <person name="Zhang J.-S."/>
            <person name="Tsai W.-C."/>
            <person name="Van De Peer Y."/>
            <person name="Liu Z.-J."/>
        </authorList>
    </citation>
    <scope>NUCLEOTIDE SEQUENCE</scope>
    <source>
        <strain evidence="13">CP</strain>
        <tissue evidence="13">Leaves</tissue>
    </source>
</reference>
<dbReference type="InterPro" id="IPR027417">
    <property type="entry name" value="P-loop_NTPase"/>
</dbReference>
<dbReference type="InterPro" id="IPR002464">
    <property type="entry name" value="DNA/RNA_helicase_DEAH_CS"/>
</dbReference>
<proteinExistence type="inferred from homology"/>